<feature type="compositionally biased region" description="Basic and acidic residues" evidence="15">
    <location>
        <begin position="294"/>
        <end position="324"/>
    </location>
</feature>
<keyword evidence="14" id="KW-0472">Membrane</keyword>
<evidence type="ECO:0000256" key="4">
    <source>
        <dbReference type="ARBA" id="ARBA00013404"/>
    </source>
</evidence>
<dbReference type="AlphaFoldDB" id="A0A9P9DSN8"/>
<evidence type="ECO:0000256" key="2">
    <source>
        <dbReference type="ARBA" id="ARBA00004173"/>
    </source>
</evidence>
<dbReference type="SMART" id="SM00318">
    <property type="entry name" value="SNc"/>
    <property type="match status" value="1"/>
</dbReference>
<comment type="similarity">
    <text evidence="3">Belongs to the LCL3 family.</text>
</comment>
<evidence type="ECO:0000256" key="7">
    <source>
        <dbReference type="ARBA" id="ARBA00022722"/>
    </source>
</evidence>
<dbReference type="PANTHER" id="PTHR12302">
    <property type="entry name" value="EBNA2 BINDING PROTEIN P100"/>
    <property type="match status" value="1"/>
</dbReference>
<dbReference type="Proteomes" id="UP000700596">
    <property type="component" value="Unassembled WGS sequence"/>
</dbReference>
<dbReference type="GO" id="GO:0016787">
    <property type="term" value="F:hydrolase activity"/>
    <property type="evidence" value="ECO:0007669"/>
    <property type="project" value="UniProtKB-KW"/>
</dbReference>
<dbReference type="GO" id="GO:0016020">
    <property type="term" value="C:membrane"/>
    <property type="evidence" value="ECO:0007669"/>
    <property type="project" value="UniProtKB-SubCell"/>
</dbReference>
<evidence type="ECO:0000256" key="1">
    <source>
        <dbReference type="ARBA" id="ARBA00004167"/>
    </source>
</evidence>
<keyword evidence="13" id="KW-0496">Mitochondrion</keyword>
<dbReference type="SUPFAM" id="SSF50199">
    <property type="entry name" value="Staphylococcal nuclease"/>
    <property type="match status" value="1"/>
</dbReference>
<evidence type="ECO:0000256" key="3">
    <source>
        <dbReference type="ARBA" id="ARBA00005435"/>
    </source>
</evidence>
<dbReference type="GO" id="GO:0046872">
    <property type="term" value="F:metal ion binding"/>
    <property type="evidence" value="ECO:0007669"/>
    <property type="project" value="UniProtKB-KW"/>
</dbReference>
<evidence type="ECO:0000256" key="15">
    <source>
        <dbReference type="SAM" id="MobiDB-lite"/>
    </source>
</evidence>
<feature type="domain" description="TNase-like" evidence="16">
    <location>
        <begin position="129"/>
        <end position="289"/>
    </location>
</feature>
<dbReference type="PANTHER" id="PTHR12302:SF3">
    <property type="entry name" value="SERINE_THREONINE-PROTEIN KINASE 31"/>
    <property type="match status" value="1"/>
</dbReference>
<dbReference type="GO" id="GO:0004519">
    <property type="term" value="F:endonuclease activity"/>
    <property type="evidence" value="ECO:0007669"/>
    <property type="project" value="UniProtKB-KW"/>
</dbReference>
<evidence type="ECO:0000256" key="5">
    <source>
        <dbReference type="ARBA" id="ARBA00014651"/>
    </source>
</evidence>
<keyword evidence="11" id="KW-0106">Calcium</keyword>
<gene>
    <name evidence="17" type="ORF">B0J11DRAFT_530096</name>
</gene>
<evidence type="ECO:0000313" key="18">
    <source>
        <dbReference type="Proteomes" id="UP000700596"/>
    </source>
</evidence>
<keyword evidence="10" id="KW-0378">Hydrolase</keyword>
<accession>A0A9P9DSN8</accession>
<keyword evidence="9" id="KW-0255">Endonuclease</keyword>
<dbReference type="FunFam" id="2.40.50.90:FF:000029">
    <property type="entry name" value="Probable endonuclease lcl3"/>
    <property type="match status" value="1"/>
</dbReference>
<protein>
    <recommendedName>
        <fullName evidence="4">Probable endonuclease LCL3</fullName>
    </recommendedName>
    <alternativeName>
        <fullName evidence="5">Probable endonuclease lcl3</fullName>
    </alternativeName>
</protein>
<evidence type="ECO:0000256" key="6">
    <source>
        <dbReference type="ARBA" id="ARBA00022692"/>
    </source>
</evidence>
<organism evidence="17 18">
    <name type="scientific">Dendryphion nanum</name>
    <dbReference type="NCBI Taxonomy" id="256645"/>
    <lineage>
        <taxon>Eukaryota</taxon>
        <taxon>Fungi</taxon>
        <taxon>Dikarya</taxon>
        <taxon>Ascomycota</taxon>
        <taxon>Pezizomycotina</taxon>
        <taxon>Dothideomycetes</taxon>
        <taxon>Pleosporomycetidae</taxon>
        <taxon>Pleosporales</taxon>
        <taxon>Torulaceae</taxon>
        <taxon>Dendryphion</taxon>
    </lineage>
</organism>
<dbReference type="Pfam" id="PF00565">
    <property type="entry name" value="SNase"/>
    <property type="match status" value="1"/>
</dbReference>
<dbReference type="InterPro" id="IPR016071">
    <property type="entry name" value="Staphylococal_nuclease_OB-fold"/>
</dbReference>
<evidence type="ECO:0000256" key="14">
    <source>
        <dbReference type="ARBA" id="ARBA00023136"/>
    </source>
</evidence>
<comment type="subcellular location">
    <subcellularLocation>
        <location evidence="1">Membrane</location>
        <topology evidence="1">Single-pass membrane protein</topology>
    </subcellularLocation>
    <subcellularLocation>
        <location evidence="2">Mitochondrion</location>
    </subcellularLocation>
</comment>
<dbReference type="GO" id="GO:0005739">
    <property type="term" value="C:mitochondrion"/>
    <property type="evidence" value="ECO:0007669"/>
    <property type="project" value="UniProtKB-SubCell"/>
</dbReference>
<evidence type="ECO:0000313" key="17">
    <source>
        <dbReference type="EMBL" id="KAH7123866.1"/>
    </source>
</evidence>
<keyword evidence="8" id="KW-0479">Metal-binding</keyword>
<evidence type="ECO:0000256" key="8">
    <source>
        <dbReference type="ARBA" id="ARBA00022723"/>
    </source>
</evidence>
<evidence type="ECO:0000256" key="12">
    <source>
        <dbReference type="ARBA" id="ARBA00022989"/>
    </source>
</evidence>
<dbReference type="PROSITE" id="PS50830">
    <property type="entry name" value="TNASE_3"/>
    <property type="match status" value="1"/>
</dbReference>
<feature type="region of interest" description="Disordered" evidence="15">
    <location>
        <begin position="290"/>
        <end position="324"/>
    </location>
</feature>
<keyword evidence="18" id="KW-1185">Reference proteome</keyword>
<dbReference type="Gene3D" id="2.40.50.90">
    <property type="match status" value="1"/>
</dbReference>
<name>A0A9P9DSN8_9PLEO</name>
<proteinExistence type="inferred from homology"/>
<dbReference type="EMBL" id="JAGMWT010000008">
    <property type="protein sequence ID" value="KAH7123866.1"/>
    <property type="molecule type" value="Genomic_DNA"/>
</dbReference>
<keyword evidence="12" id="KW-1133">Transmembrane helix</keyword>
<comment type="caution">
    <text evidence="17">The sequence shown here is derived from an EMBL/GenBank/DDBJ whole genome shotgun (WGS) entry which is preliminary data.</text>
</comment>
<dbReference type="OrthoDB" id="430293at2759"/>
<dbReference type="InterPro" id="IPR035437">
    <property type="entry name" value="SNase_OB-fold_sf"/>
</dbReference>
<evidence type="ECO:0000256" key="9">
    <source>
        <dbReference type="ARBA" id="ARBA00022759"/>
    </source>
</evidence>
<evidence type="ECO:0000256" key="11">
    <source>
        <dbReference type="ARBA" id="ARBA00022837"/>
    </source>
</evidence>
<evidence type="ECO:0000256" key="13">
    <source>
        <dbReference type="ARBA" id="ARBA00023128"/>
    </source>
</evidence>
<keyword evidence="6" id="KW-0812">Transmembrane</keyword>
<evidence type="ECO:0000259" key="16">
    <source>
        <dbReference type="PROSITE" id="PS50830"/>
    </source>
</evidence>
<reference evidence="17" key="1">
    <citation type="journal article" date="2021" name="Nat. Commun.">
        <title>Genetic determinants of endophytism in the Arabidopsis root mycobiome.</title>
        <authorList>
            <person name="Mesny F."/>
            <person name="Miyauchi S."/>
            <person name="Thiergart T."/>
            <person name="Pickel B."/>
            <person name="Atanasova L."/>
            <person name="Karlsson M."/>
            <person name="Huettel B."/>
            <person name="Barry K.W."/>
            <person name="Haridas S."/>
            <person name="Chen C."/>
            <person name="Bauer D."/>
            <person name="Andreopoulos W."/>
            <person name="Pangilinan J."/>
            <person name="LaButti K."/>
            <person name="Riley R."/>
            <person name="Lipzen A."/>
            <person name="Clum A."/>
            <person name="Drula E."/>
            <person name="Henrissat B."/>
            <person name="Kohler A."/>
            <person name="Grigoriev I.V."/>
            <person name="Martin F.M."/>
            <person name="Hacquard S."/>
        </authorList>
    </citation>
    <scope>NUCLEOTIDE SEQUENCE</scope>
    <source>
        <strain evidence="17">MPI-CAGE-CH-0243</strain>
    </source>
</reference>
<keyword evidence="7" id="KW-0540">Nuclease</keyword>
<sequence>MGMSRIQRHPSGKRGCWRPWRLRTYRLFAGQRHLFLQPLQHHALRRFFADSTMRWPWSGDDDKQKSHLDSWSDLIDPADWSWSTFTAPGTLLPSIVFTATTLSALRIYKSYLRRIPSVNHIKPGYFRRRTIFGQVTSVGDADNFRIFHTPGGRLSGWGWLPWKQVPTTREGLAKKTIHIRIAGVDAPELAHWGREAQPYSKEALEWLTQYIHRRRVRAHVYRRDQYDRVVARVTIRKWFGRKDVGLEMLRNGLATVYEAKTGSEFGTFEQCYRDAEAKAKADRVGMWKQPSALDRLRGKTEKTPESPREYKNRHIAAEKLKKAA</sequence>
<evidence type="ECO:0000256" key="10">
    <source>
        <dbReference type="ARBA" id="ARBA00022801"/>
    </source>
</evidence>